<dbReference type="InterPro" id="IPR012334">
    <property type="entry name" value="Pectin_lyas_fold"/>
</dbReference>
<evidence type="ECO:0000313" key="1">
    <source>
        <dbReference type="EMBL" id="MBK9718185.1"/>
    </source>
</evidence>
<comment type="caution">
    <text evidence="1">The sequence shown here is derived from an EMBL/GenBank/DDBJ whole genome shotgun (WGS) entry which is preliminary data.</text>
</comment>
<accession>A0A9D7S905</accession>
<reference evidence="1 2" key="1">
    <citation type="submission" date="2020-10" db="EMBL/GenBank/DDBJ databases">
        <title>Connecting structure to function with the recovery of over 1000 high-quality activated sludge metagenome-assembled genomes encoding full-length rRNA genes using long-read sequencing.</title>
        <authorList>
            <person name="Singleton C.M."/>
            <person name="Petriglieri F."/>
            <person name="Kristensen J.M."/>
            <person name="Kirkegaard R.H."/>
            <person name="Michaelsen T.Y."/>
            <person name="Andersen M.H."/>
            <person name="Karst S.M."/>
            <person name="Dueholm M.S."/>
            <person name="Nielsen P.H."/>
            <person name="Albertsen M."/>
        </authorList>
    </citation>
    <scope>NUCLEOTIDE SEQUENCE [LARGE SCALE GENOMIC DNA]</scope>
    <source>
        <strain evidence="1">Ribe_18-Q3-R11-54_BAT3C.373</strain>
    </source>
</reference>
<dbReference type="EMBL" id="JADKFW010000007">
    <property type="protein sequence ID" value="MBK9718185.1"/>
    <property type="molecule type" value="Genomic_DNA"/>
</dbReference>
<dbReference type="InterPro" id="IPR011050">
    <property type="entry name" value="Pectin_lyase_fold/virulence"/>
</dbReference>
<gene>
    <name evidence="1" type="ORF">IPO85_11865</name>
</gene>
<dbReference type="Proteomes" id="UP000808349">
    <property type="component" value="Unassembled WGS sequence"/>
</dbReference>
<protein>
    <recommendedName>
        <fullName evidence="3">Right handed beta helix domain-containing protein</fullName>
    </recommendedName>
</protein>
<evidence type="ECO:0000313" key="2">
    <source>
        <dbReference type="Proteomes" id="UP000808349"/>
    </source>
</evidence>
<dbReference type="Gene3D" id="2.160.20.10">
    <property type="entry name" value="Single-stranded right-handed beta-helix, Pectin lyase-like"/>
    <property type="match status" value="1"/>
</dbReference>
<sequence length="114" mass="13004">MNNSSNIEIKGNYFTRSYGYGSGGRGYGVELEMTSGNCLIENNIFEHLRHSFLLQACANGNVIAYNYSFDPFWQKHSCHQIPRARFSPSWQLDLSKSFEGNICQNIVIDNSHMD</sequence>
<organism evidence="1 2">
    <name type="scientific">Candidatus Defluviibacterium haderslevense</name>
    <dbReference type="NCBI Taxonomy" id="2981993"/>
    <lineage>
        <taxon>Bacteria</taxon>
        <taxon>Pseudomonadati</taxon>
        <taxon>Bacteroidota</taxon>
        <taxon>Saprospiria</taxon>
        <taxon>Saprospirales</taxon>
        <taxon>Saprospiraceae</taxon>
        <taxon>Candidatus Defluviibacterium</taxon>
    </lineage>
</organism>
<evidence type="ECO:0008006" key="3">
    <source>
        <dbReference type="Google" id="ProtNLM"/>
    </source>
</evidence>
<dbReference type="SUPFAM" id="SSF51126">
    <property type="entry name" value="Pectin lyase-like"/>
    <property type="match status" value="1"/>
</dbReference>
<dbReference type="AlphaFoldDB" id="A0A9D7S905"/>
<proteinExistence type="predicted"/>
<name>A0A9D7S905_9BACT</name>